<feature type="compositionally biased region" description="Basic and acidic residues" evidence="6">
    <location>
        <begin position="1314"/>
        <end position="1329"/>
    </location>
</feature>
<name>A0A3Q2Z5Y0_HIPCM</name>
<feature type="region of interest" description="Disordered" evidence="6">
    <location>
        <begin position="572"/>
        <end position="600"/>
    </location>
</feature>
<feature type="compositionally biased region" description="Basic and acidic residues" evidence="6">
    <location>
        <begin position="86"/>
        <end position="97"/>
    </location>
</feature>
<dbReference type="Proteomes" id="UP000264820">
    <property type="component" value="Unplaced"/>
</dbReference>
<dbReference type="GO" id="GO:0034454">
    <property type="term" value="P:microtubule anchoring at centrosome"/>
    <property type="evidence" value="ECO:0007669"/>
    <property type="project" value="TreeGrafter"/>
</dbReference>
<reference evidence="8" key="2">
    <citation type="submission" date="2025-09" db="UniProtKB">
        <authorList>
            <consortium name="Ensembl"/>
        </authorList>
    </citation>
    <scope>IDENTIFICATION</scope>
</reference>
<feature type="compositionally biased region" description="Basic and acidic residues" evidence="6">
    <location>
        <begin position="141"/>
        <end position="159"/>
    </location>
</feature>
<evidence type="ECO:0000313" key="9">
    <source>
        <dbReference type="Proteomes" id="UP000264820"/>
    </source>
</evidence>
<feature type="domain" description="EF-hand" evidence="7">
    <location>
        <begin position="9"/>
        <end position="44"/>
    </location>
</feature>
<dbReference type="OMA" id="QKVELLX"/>
<feature type="region of interest" description="Disordered" evidence="6">
    <location>
        <begin position="1180"/>
        <end position="1206"/>
    </location>
</feature>
<dbReference type="GO" id="GO:0000242">
    <property type="term" value="C:pericentriolar material"/>
    <property type="evidence" value="ECO:0007669"/>
    <property type="project" value="TreeGrafter"/>
</dbReference>
<keyword evidence="5" id="KW-0175">Coiled coil</keyword>
<dbReference type="PROSITE" id="PS50222">
    <property type="entry name" value="EF_HAND_2"/>
    <property type="match status" value="1"/>
</dbReference>
<dbReference type="STRING" id="109280.ENSHCOP00000026179"/>
<dbReference type="GO" id="GO:0051642">
    <property type="term" value="P:centrosome localization"/>
    <property type="evidence" value="ECO:0007669"/>
    <property type="project" value="TreeGrafter"/>
</dbReference>
<keyword evidence="4" id="KW-0206">Cytoskeleton</keyword>
<dbReference type="SUPFAM" id="SSF47473">
    <property type="entry name" value="EF-hand"/>
    <property type="match status" value="1"/>
</dbReference>
<evidence type="ECO:0000256" key="6">
    <source>
        <dbReference type="SAM" id="MobiDB-lite"/>
    </source>
</evidence>
<dbReference type="GO" id="GO:0090222">
    <property type="term" value="P:centrosome-templated microtubule nucleation"/>
    <property type="evidence" value="ECO:0007669"/>
    <property type="project" value="TreeGrafter"/>
</dbReference>
<reference evidence="8" key="1">
    <citation type="submission" date="2025-08" db="UniProtKB">
        <authorList>
            <consortium name="Ensembl"/>
        </authorList>
    </citation>
    <scope>IDENTIFICATION</scope>
</reference>
<evidence type="ECO:0000256" key="2">
    <source>
        <dbReference type="ARBA" id="ARBA00022490"/>
    </source>
</evidence>
<feature type="region of interest" description="Disordered" evidence="6">
    <location>
        <begin position="1292"/>
        <end position="1329"/>
    </location>
</feature>
<dbReference type="Gene3D" id="1.10.238.10">
    <property type="entry name" value="EF-hand"/>
    <property type="match status" value="1"/>
</dbReference>
<evidence type="ECO:0000259" key="7">
    <source>
        <dbReference type="PROSITE" id="PS50222"/>
    </source>
</evidence>
<feature type="region of interest" description="Disordered" evidence="6">
    <location>
        <begin position="85"/>
        <end position="116"/>
    </location>
</feature>
<feature type="coiled-coil region" evidence="5">
    <location>
        <begin position="445"/>
        <end position="571"/>
    </location>
</feature>
<evidence type="ECO:0000256" key="1">
    <source>
        <dbReference type="ARBA" id="ARBA00004300"/>
    </source>
</evidence>
<keyword evidence="9" id="KW-1185">Reference proteome</keyword>
<dbReference type="PANTHER" id="PTHR18905:SF11">
    <property type="entry name" value="NINEIN"/>
    <property type="match status" value="1"/>
</dbReference>
<protein>
    <submittedName>
        <fullName evidence="8">Ninein (GSK3B interacting protein)</fullName>
    </submittedName>
</protein>
<dbReference type="InterPro" id="IPR011992">
    <property type="entry name" value="EF-hand-dom_pair"/>
</dbReference>
<evidence type="ECO:0000313" key="8">
    <source>
        <dbReference type="Ensembl" id="ENSHCOP00000026179.1"/>
    </source>
</evidence>
<dbReference type="InterPro" id="IPR002048">
    <property type="entry name" value="EF_hand_dom"/>
</dbReference>
<sequence>MDDVLEQDQYEERLKEVFDGFDASGCGSLCPEELADLCLSLHLEDVAPALLDALLQGRDRITDRVDFEQFRDALILVLSSGIEAPRAQREVPSRPESPDIQPKFVKGSKRYGRRSKPESANAILDFCEDEHNQGEDTTGGEDTKDSDDSAVPRKRERCNANETITEEYEAEGQMHLWNPDEPSTTRGCVSAALKERLQEACEELAISWQGRAGHTELLALCDYLGLELSADVLHGLNGDGWINVQEFVSMVLKYNKPATPSASTPYRQLKRQHSTQRQPFDEVGRRIANPCALMGSVGMSLFSTLDDGTGFTPVESIIDAWMEEGIENSIEILQALNFSLEGKLSLCDLTVALENELLGTKNGIHQAALASFKAEIRHLLERVEGELREKEKIRSDLEKAERLKTQLATEVDEHHLSIERTNHLNLRKLEEMHQEKLAAVRSELMKEMDLIRQQAAQQCEELEAEVGKIKEDESFLRDHLSISVKENRRLEMDLLDCSEQLTKAQSQVTKLQASLDNVMKEKFGDLDPGSADFFLQEERIKQLRLGYEAQCRELQDRVDELQSQLQDFHSLGRTRQRCPQPLSEELESKSPGVESDPGLGSEEVHPFISMSLEAEMMLEQQKEQHLRQMDDLKNQLETKIIEFNAAVEQHEVQKTALALQHRQEFQGSREELATIRSRERELQSQLELAELELTRLEEETSTLRRQLLEVEAVAAEREEQLRNLQERKADLCAEMEELRNQHASLVKALEKKNMEELETRLQDWEKKRQQETDELEKSWMDCFEKEKEQLTQRHQEELTARLDEARSGLEEEHDRTVKRLTEEWQRQRAHLDEQNNESLQALLEEAMLRLVKEQEDKETQLQEQWESEKLRLQEQHEQREAKLKQEWERERLQLEEDYEGMLQERLDEEREKHEAEKEELERRLEGLADLQVESHREALREMTVQHAEERNTLSEMLDKLRGDIAQERHQLEQLNQDKVAAEQLAENLNKEMSDLRSQSRRLHNENGMLAEKNARSLADVDELKRQLAELIKDDEKQEALTGEEKKELAACVRALEAELTKAVKDAARLEDRNAELARQVSGLEEKLMEADSMENHLSHLTDGRKDAAKETRGLRKQLAKFQERVKSMDDTLQALSHQKACLRSDLRIMQQDRDSLRQEVAVLRKQLQNASDKNHILELGLHESPIQSPSRKLQRDGALQPKEQDDKVSILSLKQQQHKNSQAMLLKALEKENASLKEEVDAQKLLIEDLAAKEGHAQLQEENEALKAEIARLTAKLFESYQVHFTGLLPTSPHRTARGHRSDADVGQGAAAEQRAHTNAEGYRRLGGL</sequence>
<feature type="coiled-coil region" evidence="5">
    <location>
        <begin position="369"/>
        <end position="410"/>
    </location>
</feature>
<dbReference type="GO" id="GO:0097431">
    <property type="term" value="C:mitotic spindle pole"/>
    <property type="evidence" value="ECO:0007669"/>
    <property type="project" value="TreeGrafter"/>
</dbReference>
<accession>A0A3Q2Z5Y0</accession>
<evidence type="ECO:0000256" key="5">
    <source>
        <dbReference type="SAM" id="Coils"/>
    </source>
</evidence>
<evidence type="ECO:0000256" key="4">
    <source>
        <dbReference type="ARBA" id="ARBA00023212"/>
    </source>
</evidence>
<feature type="coiled-coil region" evidence="5">
    <location>
        <begin position="1219"/>
        <end position="1276"/>
    </location>
</feature>
<keyword evidence="2" id="KW-0963">Cytoplasm</keyword>
<dbReference type="GO" id="GO:0005509">
    <property type="term" value="F:calcium ion binding"/>
    <property type="evidence" value="ECO:0007669"/>
    <property type="project" value="InterPro"/>
</dbReference>
<proteinExistence type="predicted"/>
<comment type="subcellular location">
    <subcellularLocation>
        <location evidence="1">Cytoplasm</location>
        <location evidence="1">Cytoskeleton</location>
        <location evidence="1">Microtubule organizing center</location>
        <location evidence="1">Centrosome</location>
    </subcellularLocation>
</comment>
<organism evidence="8 9">
    <name type="scientific">Hippocampus comes</name>
    <name type="common">Tiger tail seahorse</name>
    <dbReference type="NCBI Taxonomy" id="109280"/>
    <lineage>
        <taxon>Eukaryota</taxon>
        <taxon>Metazoa</taxon>
        <taxon>Chordata</taxon>
        <taxon>Craniata</taxon>
        <taxon>Vertebrata</taxon>
        <taxon>Euteleostomi</taxon>
        <taxon>Actinopterygii</taxon>
        <taxon>Neopterygii</taxon>
        <taxon>Teleostei</taxon>
        <taxon>Neoteleostei</taxon>
        <taxon>Acanthomorphata</taxon>
        <taxon>Syngnathiaria</taxon>
        <taxon>Syngnathiformes</taxon>
        <taxon>Syngnathoidei</taxon>
        <taxon>Syngnathidae</taxon>
        <taxon>Hippocampus</taxon>
    </lineage>
</organism>
<dbReference type="PANTHER" id="PTHR18905">
    <property type="entry name" value="NINEIN"/>
    <property type="match status" value="1"/>
</dbReference>
<feature type="region of interest" description="Disordered" evidence="6">
    <location>
        <begin position="131"/>
        <end position="161"/>
    </location>
</feature>
<evidence type="ECO:0000256" key="3">
    <source>
        <dbReference type="ARBA" id="ARBA00022553"/>
    </source>
</evidence>
<dbReference type="Ensembl" id="ENSHCOT00000021080.1">
    <property type="protein sequence ID" value="ENSHCOP00000026179.1"/>
    <property type="gene ID" value="ENSHCOG00000016876.1"/>
</dbReference>
<feature type="coiled-coil region" evidence="5">
    <location>
        <begin position="615"/>
        <end position="1173"/>
    </location>
</feature>
<dbReference type="GO" id="GO:0005814">
    <property type="term" value="C:centriole"/>
    <property type="evidence" value="ECO:0007669"/>
    <property type="project" value="TreeGrafter"/>
</dbReference>
<dbReference type="GeneTree" id="ENSGT00660000095541"/>
<keyword evidence="3" id="KW-0597">Phosphoprotein</keyword>
<dbReference type="GO" id="GO:0097539">
    <property type="term" value="C:ciliary transition fiber"/>
    <property type="evidence" value="ECO:0007669"/>
    <property type="project" value="TreeGrafter"/>
</dbReference>